<organism evidence="1 2">
    <name type="scientific">Psychroserpens ponticola</name>
    <dbReference type="NCBI Taxonomy" id="2932268"/>
    <lineage>
        <taxon>Bacteria</taxon>
        <taxon>Pseudomonadati</taxon>
        <taxon>Bacteroidota</taxon>
        <taxon>Flavobacteriia</taxon>
        <taxon>Flavobacteriales</taxon>
        <taxon>Flavobacteriaceae</taxon>
        <taxon>Psychroserpens</taxon>
    </lineage>
</organism>
<name>A0ABY7RY35_9FLAO</name>
<dbReference type="PROSITE" id="PS51257">
    <property type="entry name" value="PROKAR_LIPOPROTEIN"/>
    <property type="match status" value="1"/>
</dbReference>
<evidence type="ECO:0008006" key="3">
    <source>
        <dbReference type="Google" id="ProtNLM"/>
    </source>
</evidence>
<dbReference type="EMBL" id="CP116221">
    <property type="protein sequence ID" value="WCO01992.1"/>
    <property type="molecule type" value="Genomic_DNA"/>
</dbReference>
<reference evidence="1 2" key="1">
    <citation type="submission" date="2023-01" db="EMBL/GenBank/DDBJ databases">
        <title>Psychroserpens ponticola sp. nov., isolated from seawater.</title>
        <authorList>
            <person name="Kristyanto S."/>
            <person name="Jung J."/>
            <person name="Kim J.M."/>
            <person name="Jeon C.O."/>
        </authorList>
    </citation>
    <scope>NUCLEOTIDE SEQUENCE [LARGE SCALE GENOMIC DNA]</scope>
    <source>
        <strain evidence="1 2">MSW6</strain>
    </source>
</reference>
<gene>
    <name evidence="1" type="ORF">MUN68_000530</name>
</gene>
<evidence type="ECO:0000313" key="2">
    <source>
        <dbReference type="Proteomes" id="UP001202717"/>
    </source>
</evidence>
<accession>A0ABY7RY35</accession>
<dbReference type="RefSeq" id="WP_249996413.1">
    <property type="nucleotide sequence ID" value="NZ_CP116221.1"/>
</dbReference>
<evidence type="ECO:0000313" key="1">
    <source>
        <dbReference type="EMBL" id="WCO01992.1"/>
    </source>
</evidence>
<dbReference type="Proteomes" id="UP001202717">
    <property type="component" value="Chromosome"/>
</dbReference>
<sequence length="213" mass="23960">MKRTRYIIMTVLSFVFITSCLGDRKSIDVEDLSDTSFVNENFKGNNINYSKEMSACDQLSASTMAKLYKVSEEKVTVIDPTKSNNYGATPLPTCQYRIQFGDNEFQYLSGSITIMPEVKKDDYMSDVAEAAGRGEDWVQAWSLKKSMYESAEWIPNMGKASLWMGSKRTLDIKLDGYTLSVIAPGTGFNEEKSKQRDYKTIAIAMAKQAGYIN</sequence>
<keyword evidence="2" id="KW-1185">Reference proteome</keyword>
<protein>
    <recommendedName>
        <fullName evidence="3">DUF3558 domain-containing protein</fullName>
    </recommendedName>
</protein>
<proteinExistence type="predicted"/>